<keyword evidence="2" id="KW-0812">Transmembrane</keyword>
<evidence type="ECO:0000256" key="2">
    <source>
        <dbReference type="SAM" id="Phobius"/>
    </source>
</evidence>
<evidence type="ECO:0000256" key="1">
    <source>
        <dbReference type="SAM" id="MobiDB-lite"/>
    </source>
</evidence>
<keyword evidence="2" id="KW-0472">Membrane</keyword>
<feature type="region of interest" description="Disordered" evidence="1">
    <location>
        <begin position="119"/>
        <end position="141"/>
    </location>
</feature>
<evidence type="ECO:0008006" key="5">
    <source>
        <dbReference type="Google" id="ProtNLM"/>
    </source>
</evidence>
<organism evidence="3 4">
    <name type="scientific">Candidatus Falkowbacteria bacterium CG23_combo_of_CG06-09_8_20_14_all_49_15</name>
    <dbReference type="NCBI Taxonomy" id="1974572"/>
    <lineage>
        <taxon>Bacteria</taxon>
        <taxon>Candidatus Falkowiibacteriota</taxon>
    </lineage>
</organism>
<dbReference type="InterPro" id="IPR025101">
    <property type="entry name" value="DUF4012"/>
</dbReference>
<comment type="caution">
    <text evidence="3">The sequence shown here is derived from an EMBL/GenBank/DDBJ whole genome shotgun (WGS) entry which is preliminary data.</text>
</comment>
<protein>
    <recommendedName>
        <fullName evidence="5">DUF4012 domain-containing protein</fullName>
    </recommendedName>
</protein>
<evidence type="ECO:0000313" key="4">
    <source>
        <dbReference type="Proteomes" id="UP000230729"/>
    </source>
</evidence>
<reference evidence="3 4" key="1">
    <citation type="submission" date="2017-09" db="EMBL/GenBank/DDBJ databases">
        <title>Depth-based differentiation of microbial function through sediment-hosted aquifers and enrichment of novel symbionts in the deep terrestrial subsurface.</title>
        <authorList>
            <person name="Probst A.J."/>
            <person name="Ladd B."/>
            <person name="Jarett J.K."/>
            <person name="Geller-Mcgrath D.E."/>
            <person name="Sieber C.M."/>
            <person name="Emerson J.B."/>
            <person name="Anantharaman K."/>
            <person name="Thomas B.C."/>
            <person name="Malmstrom R."/>
            <person name="Stieglmeier M."/>
            <person name="Klingl A."/>
            <person name="Woyke T."/>
            <person name="Ryan C.M."/>
            <person name="Banfield J.F."/>
        </authorList>
    </citation>
    <scope>NUCLEOTIDE SEQUENCE [LARGE SCALE GENOMIC DNA]</scope>
    <source>
        <strain evidence="3">CG23_combo_of_CG06-09_8_20_14_all_49_15</strain>
    </source>
</reference>
<sequence>MRKIAQNVKKNLVYISKTSGSNPEQSRPSRFLVNLTINPTNLNRPAKSEKKVIKFSRWLKNGFFIIVKLFFSLYVFARSVFQKIKNLIFFGLIDFFSGKKKFIPAKLHILSLVFGQKKSSQSPDFSQDSLPKPREEENGQERDACPNALAVQPMLAAGQIDELESAVAAKDEAVCPPLPLADSGQGKDFVELDQNFRRKCFFGALNLAVVLLAVILPFKFISLSLQNDWLNLPGQIKGVSETAADSFNAALANLRDFDFLAAQDNFQKAGGALESARAQISQINENLLSIMKFMPAEKLRLAGEVESILNVGELGAAIGEHLSWVAAAWQGTAPAAWAEKIYASHSHLIAASRLADGLADQLGRIGEKNIPEQYRSQFLSTRETAIRAADSLRELSFFGNLMVKILGFERKTRYLLVFQNNSEMRGSGGFVGSYALVDFDRGEIKNLEVPPGGSYDTAGGLLKNIIAPEPLWLVNPRWHFWDANWWPDWPTSARKLAWFLEKSDGPTVDGVIALTPTVVEDILRLLGPIRLGEPYDTTIDADNFWSIVQTTVENKNGGENTPKKIIGDFLPLLLDRLSAEKDKARLSKAAGILWQAMDEKNILYYFTDNELQEFFLRWGWAGEMKNTKWDYLLVAHANIAGGKSDRAIRETIKHEALIQADGAIVDTLTIIREHTASKQDQFIGVRNNDWLRVYVPMGSVLLEASGFSRPDSQYFSYPAAGAEADPDILRGEGQSFAHYPSGTKVYNELGKTVFANWTQVDPGETLIVTFKYRLPFRFSPLAFSNSTELDASQSAELAPYVLLAEKQPGAKTAKFYSRLVCAPAANLVWRYPQGLNTSPRGWDVSLDLSRQAYLAALFQPAAAISPITN</sequence>
<dbReference type="EMBL" id="PCSD01000094">
    <property type="protein sequence ID" value="PIP33520.1"/>
    <property type="molecule type" value="Genomic_DNA"/>
</dbReference>
<accession>A0A2G9ZLQ1</accession>
<dbReference type="Proteomes" id="UP000230729">
    <property type="component" value="Unassembled WGS sequence"/>
</dbReference>
<evidence type="ECO:0000313" key="3">
    <source>
        <dbReference type="EMBL" id="PIP33520.1"/>
    </source>
</evidence>
<feature type="transmembrane region" description="Helical" evidence="2">
    <location>
        <begin position="58"/>
        <end position="77"/>
    </location>
</feature>
<dbReference type="AlphaFoldDB" id="A0A2G9ZLQ1"/>
<feature type="compositionally biased region" description="Polar residues" evidence="1">
    <location>
        <begin position="119"/>
        <end position="129"/>
    </location>
</feature>
<gene>
    <name evidence="3" type="ORF">COX22_03845</name>
</gene>
<name>A0A2G9ZLQ1_9BACT</name>
<proteinExistence type="predicted"/>
<dbReference type="Pfam" id="PF13196">
    <property type="entry name" value="DUF4012"/>
    <property type="match status" value="1"/>
</dbReference>
<feature type="compositionally biased region" description="Basic and acidic residues" evidence="1">
    <location>
        <begin position="131"/>
        <end position="141"/>
    </location>
</feature>
<keyword evidence="2" id="KW-1133">Transmembrane helix</keyword>